<sequence>MKVLAWFVAASALLVAGSTHAQDKKSDPKLTVENLEQGFGLKMKSVAYNAPKPPPKTRTLVSGDKPADKTDIVITFEFTKGVTDVRQLLWLHESFAPSAGVPFAFNQLPLIFHFFDEDNVCIEKAVISSIEGDLSGIKGEAFRIILSGPTEVFKRAKRIEARYYLPPPKLDP</sequence>
<dbReference type="RefSeq" id="WP_171471398.1">
    <property type="nucleotide sequence ID" value="NZ_CP053452.2"/>
</dbReference>
<name>A0A6M5YRQ5_9BACT</name>
<accession>A0A6M5YRQ5</accession>
<organism evidence="2 3">
    <name type="scientific">Frigoriglobus tundricola</name>
    <dbReference type="NCBI Taxonomy" id="2774151"/>
    <lineage>
        <taxon>Bacteria</taxon>
        <taxon>Pseudomonadati</taxon>
        <taxon>Planctomycetota</taxon>
        <taxon>Planctomycetia</taxon>
        <taxon>Gemmatales</taxon>
        <taxon>Gemmataceae</taxon>
        <taxon>Frigoriglobus</taxon>
    </lineage>
</organism>
<dbReference type="EMBL" id="CP053452">
    <property type="protein sequence ID" value="QJW95652.1"/>
    <property type="molecule type" value="Genomic_DNA"/>
</dbReference>
<gene>
    <name evidence="2" type="ORF">FTUN_3206</name>
</gene>
<proteinExistence type="predicted"/>
<keyword evidence="3" id="KW-1185">Reference proteome</keyword>
<evidence type="ECO:0000313" key="3">
    <source>
        <dbReference type="Proteomes" id="UP000503447"/>
    </source>
</evidence>
<feature type="signal peptide" evidence="1">
    <location>
        <begin position="1"/>
        <end position="21"/>
    </location>
</feature>
<evidence type="ECO:0000313" key="2">
    <source>
        <dbReference type="EMBL" id="QJW95652.1"/>
    </source>
</evidence>
<feature type="chain" id="PRO_5027085799" evidence="1">
    <location>
        <begin position="22"/>
        <end position="172"/>
    </location>
</feature>
<dbReference type="AlphaFoldDB" id="A0A6M5YRQ5"/>
<evidence type="ECO:0000256" key="1">
    <source>
        <dbReference type="SAM" id="SignalP"/>
    </source>
</evidence>
<keyword evidence="1" id="KW-0732">Signal</keyword>
<protein>
    <submittedName>
        <fullName evidence="2">Uncharacterized protein</fullName>
    </submittedName>
</protein>
<dbReference type="KEGG" id="ftj:FTUN_3206"/>
<dbReference type="Proteomes" id="UP000503447">
    <property type="component" value="Chromosome"/>
</dbReference>
<reference evidence="3" key="1">
    <citation type="submission" date="2020-05" db="EMBL/GenBank/DDBJ databases">
        <title>Frigoriglobus tundricola gen. nov., sp. nov., a psychrotolerant cellulolytic planctomycete of the family Gemmataceae with two divergent copies of 16S rRNA gene.</title>
        <authorList>
            <person name="Kulichevskaya I.S."/>
            <person name="Ivanova A.A."/>
            <person name="Naumoff D.G."/>
            <person name="Beletsky A.V."/>
            <person name="Rijpstra W.I.C."/>
            <person name="Sinninghe Damste J.S."/>
            <person name="Mardanov A.V."/>
            <person name="Ravin N.V."/>
            <person name="Dedysh S.N."/>
        </authorList>
    </citation>
    <scope>NUCLEOTIDE SEQUENCE [LARGE SCALE GENOMIC DNA]</scope>
    <source>
        <strain evidence="3">PL17</strain>
    </source>
</reference>